<dbReference type="RefSeq" id="WP_111920335.1">
    <property type="nucleotide sequence ID" value="NZ_CP030280.1"/>
</dbReference>
<accession>A0A2Z4UD87</accession>
<dbReference type="KEGG" id="blau:DQQ01_12645"/>
<protein>
    <submittedName>
        <fullName evidence="1">Uncharacterized protein</fullName>
    </submittedName>
</protein>
<dbReference type="OrthoDB" id="2057353at2"/>
<sequence length="84" mass="9738">MEKIHITLELFFEIKNAELYGGEGTTGYAQLISNLRMESMKDFDLQEYAKTNIEGFAKACEIEVEDVRIIPREEYKENTEEGEP</sequence>
<evidence type="ECO:0000313" key="1">
    <source>
        <dbReference type="EMBL" id="AWY98849.1"/>
    </source>
</evidence>
<proteinExistence type="predicted"/>
<name>A0A2Z4UD87_9FIRM</name>
<dbReference type="EMBL" id="CP030280">
    <property type="protein sequence ID" value="AWY98849.1"/>
    <property type="molecule type" value="Genomic_DNA"/>
</dbReference>
<organism evidence="1 2">
    <name type="scientific">Blautia argi</name>
    <dbReference type="NCBI Taxonomy" id="1912897"/>
    <lineage>
        <taxon>Bacteria</taxon>
        <taxon>Bacillati</taxon>
        <taxon>Bacillota</taxon>
        <taxon>Clostridia</taxon>
        <taxon>Lachnospirales</taxon>
        <taxon>Lachnospiraceae</taxon>
        <taxon>Blautia</taxon>
    </lineage>
</organism>
<evidence type="ECO:0000313" key="2">
    <source>
        <dbReference type="Proteomes" id="UP000250003"/>
    </source>
</evidence>
<keyword evidence="2" id="KW-1185">Reference proteome</keyword>
<gene>
    <name evidence="1" type="ORF">DQQ01_12645</name>
</gene>
<reference evidence="2" key="1">
    <citation type="submission" date="2018-06" db="EMBL/GenBank/DDBJ databases">
        <title>Description of Blautia argi sp. nov., a new anaerobic isolated from dog feces.</title>
        <authorList>
            <person name="Chang Y.-H."/>
            <person name="Paek J."/>
            <person name="Shin Y."/>
        </authorList>
    </citation>
    <scope>NUCLEOTIDE SEQUENCE [LARGE SCALE GENOMIC DNA]</scope>
    <source>
        <strain evidence="2">KCTC 15426</strain>
    </source>
</reference>
<dbReference type="AlphaFoldDB" id="A0A2Z4UD87"/>
<dbReference type="Proteomes" id="UP000250003">
    <property type="component" value="Chromosome"/>
</dbReference>